<protein>
    <submittedName>
        <fullName evidence="2">Aminoglycoside phosphotransferase family protein</fullName>
        <ecNumber evidence="2">2.7.1.-</ecNumber>
    </submittedName>
</protein>
<evidence type="ECO:0000259" key="1">
    <source>
        <dbReference type="Pfam" id="PF01636"/>
    </source>
</evidence>
<comment type="caution">
    <text evidence="2">The sequence shown here is derived from an EMBL/GenBank/DDBJ whole genome shotgun (WGS) entry which is preliminary data.</text>
</comment>
<dbReference type="RefSeq" id="WP_311728924.1">
    <property type="nucleotide sequence ID" value="NZ_JAVRFD010000026.1"/>
</dbReference>
<keyword evidence="3" id="KW-1185">Reference proteome</keyword>
<dbReference type="EMBL" id="JAVRFD010000026">
    <property type="protein sequence ID" value="MDT0548352.1"/>
    <property type="molecule type" value="Genomic_DNA"/>
</dbReference>
<dbReference type="PANTHER" id="PTHR21310:SF15">
    <property type="entry name" value="AMINOGLYCOSIDE PHOSPHOTRANSFERASE DOMAIN-CONTAINING PROTEIN"/>
    <property type="match status" value="1"/>
</dbReference>
<sequence length="337" mass="36564">MSRQPQDDQVAAAAAALKAAGVADADAAHCTPLTGGTYNTVVRVDLDDRRQWVVKVPPPAQTPALGYERDILRGEVVFYTSAALAADIPVPEIVHSELDPHTACGPYLISTLRPGAPWHQLSGAIGDDERRRLREELGRLVARLHTVTGTAFGYPAEPFGPLSASWREAFMAMTDAVLDDAERYRAPLPVPPAQVRKLFAAAAGALDDVARPALVHFDLWDGNLLLDGEAGARTLSGVIDGERMFWGDPVADFVSLALLGNLEEDADFVAGYAEVAGPPRFDASVRLRLALYRAYLYLIMLVETVPRGYPPEQSARTHRHVTPQLLAALRDMETIRA</sequence>
<dbReference type="GO" id="GO:0016740">
    <property type="term" value="F:transferase activity"/>
    <property type="evidence" value="ECO:0007669"/>
    <property type="project" value="UniProtKB-KW"/>
</dbReference>
<dbReference type="Pfam" id="PF01636">
    <property type="entry name" value="APH"/>
    <property type="match status" value="1"/>
</dbReference>
<dbReference type="Gene3D" id="3.90.1200.10">
    <property type="match status" value="1"/>
</dbReference>
<proteinExistence type="predicted"/>
<reference evidence="2" key="1">
    <citation type="submission" date="2024-05" db="EMBL/GenBank/DDBJ databases">
        <title>30 novel species of actinomycetes from the DSMZ collection.</title>
        <authorList>
            <person name="Nouioui I."/>
        </authorList>
    </citation>
    <scope>NUCLEOTIDE SEQUENCE</scope>
    <source>
        <strain evidence="2">DSM 41529</strain>
    </source>
</reference>
<keyword evidence="2" id="KW-0808">Transferase</keyword>
<dbReference type="InterPro" id="IPR011009">
    <property type="entry name" value="Kinase-like_dom_sf"/>
</dbReference>
<dbReference type="PANTHER" id="PTHR21310">
    <property type="entry name" value="AMINOGLYCOSIDE PHOSPHOTRANSFERASE-RELATED-RELATED"/>
    <property type="match status" value="1"/>
</dbReference>
<dbReference type="InterPro" id="IPR051678">
    <property type="entry name" value="AGP_Transferase"/>
</dbReference>
<accession>A0ABU2XR91</accession>
<dbReference type="SUPFAM" id="SSF56112">
    <property type="entry name" value="Protein kinase-like (PK-like)"/>
    <property type="match status" value="1"/>
</dbReference>
<dbReference type="EC" id="2.7.1.-" evidence="2"/>
<evidence type="ECO:0000313" key="3">
    <source>
        <dbReference type="Proteomes" id="UP001180754"/>
    </source>
</evidence>
<organism evidence="2 3">
    <name type="scientific">Streptomyces lonegramiae</name>
    <dbReference type="NCBI Taxonomy" id="3075524"/>
    <lineage>
        <taxon>Bacteria</taxon>
        <taxon>Bacillati</taxon>
        <taxon>Actinomycetota</taxon>
        <taxon>Actinomycetes</taxon>
        <taxon>Kitasatosporales</taxon>
        <taxon>Streptomycetaceae</taxon>
        <taxon>Streptomyces</taxon>
    </lineage>
</organism>
<gene>
    <name evidence="2" type="ORF">RND15_37520</name>
</gene>
<name>A0ABU2XR91_9ACTN</name>
<dbReference type="Proteomes" id="UP001180754">
    <property type="component" value="Unassembled WGS sequence"/>
</dbReference>
<evidence type="ECO:0000313" key="2">
    <source>
        <dbReference type="EMBL" id="MDT0548352.1"/>
    </source>
</evidence>
<dbReference type="InterPro" id="IPR002575">
    <property type="entry name" value="Aminoglycoside_PTrfase"/>
</dbReference>
<feature type="domain" description="Aminoglycoside phosphotransferase" evidence="1">
    <location>
        <begin position="30"/>
        <end position="277"/>
    </location>
</feature>